<dbReference type="AlphaFoldDB" id="A0A7G6E2S6"/>
<evidence type="ECO:0000256" key="7">
    <source>
        <dbReference type="ARBA" id="ARBA00023304"/>
    </source>
</evidence>
<dbReference type="KEGG" id="tfr:BR63_08660"/>
<accession>A0A7G6E2S6</accession>
<proteinExistence type="inferred from homology"/>
<protein>
    <submittedName>
        <fullName evidence="10">Dihydroxy-acid dehydratase</fullName>
    </submittedName>
</protein>
<evidence type="ECO:0000256" key="1">
    <source>
        <dbReference type="ARBA" id="ARBA00006486"/>
    </source>
</evidence>
<gene>
    <name evidence="10" type="ORF">BR63_08660</name>
</gene>
<dbReference type="PROSITE" id="PS00887">
    <property type="entry name" value="ILVD_EDD_2"/>
    <property type="match status" value="1"/>
</dbReference>
<dbReference type="InterPro" id="IPR042096">
    <property type="entry name" value="Dihydro-acid_dehy_C"/>
</dbReference>
<evidence type="ECO:0000313" key="11">
    <source>
        <dbReference type="Proteomes" id="UP000515847"/>
    </source>
</evidence>
<evidence type="ECO:0000259" key="9">
    <source>
        <dbReference type="Pfam" id="PF24877"/>
    </source>
</evidence>
<dbReference type="FunFam" id="3.50.30.80:FF:000001">
    <property type="entry name" value="Dihydroxy-acid dehydratase"/>
    <property type="match status" value="1"/>
</dbReference>
<dbReference type="PANTHER" id="PTHR43661:SF3">
    <property type="entry name" value="D-XYLONATE DEHYDRATASE YAGF-RELATED"/>
    <property type="match status" value="1"/>
</dbReference>
<dbReference type="RefSeq" id="WP_034422509.1">
    <property type="nucleotide sequence ID" value="NZ_CP045798.1"/>
</dbReference>
<dbReference type="Proteomes" id="UP000515847">
    <property type="component" value="Chromosome"/>
</dbReference>
<dbReference type="InterPro" id="IPR000581">
    <property type="entry name" value="ILV_EDD_N"/>
</dbReference>
<keyword evidence="5" id="KW-0411">Iron-sulfur</keyword>
<reference evidence="10 11" key="1">
    <citation type="journal article" date="2019" name="Front. Microbiol.">
        <title>Thermoanaerosceptrum fracticalcis gen. nov. sp. nov., a Novel Fumarate-Fermenting Microorganism From a Deep Fractured Carbonate Aquifer of the US Great Basin.</title>
        <authorList>
            <person name="Hamilton-Brehm S.D."/>
            <person name="Stewart L.E."/>
            <person name="Zavarin M."/>
            <person name="Caldwell M."/>
            <person name="Lawson P.A."/>
            <person name="Onstott T.C."/>
            <person name="Grzymski J."/>
            <person name="Neveux I."/>
            <person name="Lollar B.S."/>
            <person name="Russell C.E."/>
            <person name="Moser D.P."/>
        </authorList>
    </citation>
    <scope>NUCLEOTIDE SEQUENCE [LARGE SCALE GENOMIC DNA]</scope>
    <source>
        <strain evidence="10 11">DRI-13</strain>
    </source>
</reference>
<dbReference type="SUPFAM" id="SSF52016">
    <property type="entry name" value="LeuD/IlvD-like"/>
    <property type="match status" value="1"/>
</dbReference>
<dbReference type="OrthoDB" id="9807077at2"/>
<dbReference type="EMBL" id="CP045798">
    <property type="protein sequence ID" value="QNB46380.1"/>
    <property type="molecule type" value="Genomic_DNA"/>
</dbReference>
<keyword evidence="7" id="KW-0100">Branched-chain amino acid biosynthesis</keyword>
<keyword evidence="6" id="KW-0456">Lyase</keyword>
<keyword evidence="2" id="KW-0001">2Fe-2S</keyword>
<dbReference type="Pfam" id="PF24877">
    <property type="entry name" value="ILV_EDD_C"/>
    <property type="match status" value="1"/>
</dbReference>
<keyword evidence="11" id="KW-1185">Reference proteome</keyword>
<dbReference type="Pfam" id="PF00920">
    <property type="entry name" value="ILVD_EDD_N"/>
    <property type="match status" value="1"/>
</dbReference>
<evidence type="ECO:0000256" key="3">
    <source>
        <dbReference type="ARBA" id="ARBA00022723"/>
    </source>
</evidence>
<name>A0A7G6E2S6_THEFR</name>
<dbReference type="GO" id="GO:0005829">
    <property type="term" value="C:cytosol"/>
    <property type="evidence" value="ECO:0007669"/>
    <property type="project" value="TreeGrafter"/>
</dbReference>
<dbReference type="SUPFAM" id="SSF143975">
    <property type="entry name" value="IlvD/EDD N-terminal domain-like"/>
    <property type="match status" value="1"/>
</dbReference>
<dbReference type="Gene3D" id="3.50.30.80">
    <property type="entry name" value="IlvD/EDD C-terminal domain-like"/>
    <property type="match status" value="1"/>
</dbReference>
<dbReference type="PANTHER" id="PTHR43661">
    <property type="entry name" value="D-XYLONATE DEHYDRATASE"/>
    <property type="match status" value="1"/>
</dbReference>
<dbReference type="InterPro" id="IPR037237">
    <property type="entry name" value="IlvD/EDD_N"/>
</dbReference>
<dbReference type="GO" id="GO:0046872">
    <property type="term" value="F:metal ion binding"/>
    <property type="evidence" value="ECO:0007669"/>
    <property type="project" value="UniProtKB-KW"/>
</dbReference>
<dbReference type="PROSITE" id="PS00886">
    <property type="entry name" value="ILVD_EDD_1"/>
    <property type="match status" value="1"/>
</dbReference>
<evidence type="ECO:0000259" key="8">
    <source>
        <dbReference type="Pfam" id="PF00920"/>
    </source>
</evidence>
<dbReference type="GO" id="GO:0016836">
    <property type="term" value="F:hydro-lyase activity"/>
    <property type="evidence" value="ECO:0007669"/>
    <property type="project" value="TreeGrafter"/>
</dbReference>
<evidence type="ECO:0000256" key="5">
    <source>
        <dbReference type="ARBA" id="ARBA00023014"/>
    </source>
</evidence>
<dbReference type="GO" id="GO:0009082">
    <property type="term" value="P:branched-chain amino acid biosynthetic process"/>
    <property type="evidence" value="ECO:0007669"/>
    <property type="project" value="UniProtKB-KW"/>
</dbReference>
<dbReference type="InterPro" id="IPR056740">
    <property type="entry name" value="ILV_EDD_C"/>
</dbReference>
<dbReference type="InterPro" id="IPR020558">
    <property type="entry name" value="DiOHA_6PGluconate_deHydtase_CS"/>
</dbReference>
<keyword evidence="4" id="KW-0408">Iron</keyword>
<sequence length="547" mass="58825">MSPNRLQSFPSYQRAISKGHLCSTGINITQLDRPIIAIANSWNEIVPGHVHLRQVAERVKQGVLAAGGLPLEFNTIAICDGITQGHGGMRYPLPSRELIADSVEAMVSGHGIFDGMILIASCDKIVPAMLMAAARMNIPSIIVTGGPTLNCITPKESKKARKDFLAGTISEKELVEKTLSYYTGPGICPFLGTANTMCVVAEAMGMTLPDMALAPANSALSLNIAEASGRRIVELVKEDLKPRDILTREAFLNAITVVAALGGSLNSVLHLLALAREASIALELKDFDEISKKTPLLAAITPNSDERTVKDLYLAGGVGAVIKELLPLLQADVITVTGKSLAENTKNKRVLDRNVIRSLDNPLEPEGGIVVLYGTLAPEGAVVKVSAIDQQERVFKGPARVFDSEDAAMEAAFKGDIKEGDVVVVRYEGPQGGPGMRELHRLTEIVHQVPHVAIITDGRYSGASSGLSIGYVSPEAELDGPIAYVQDGDLVYINIPERRLDILVEGDLKKRAVRKPEKEIDQRSLLYYYAKSVGSTVQGAVREEIKE</sequence>
<feature type="domain" description="Dihydroxy-acid/6-phosphogluconate dehydratase C-terminal" evidence="9">
    <location>
        <begin position="354"/>
        <end position="540"/>
    </location>
</feature>
<keyword evidence="7" id="KW-0028">Amino-acid biosynthesis</keyword>
<feature type="domain" description="Dihydroxy-acid/6-phosphogluconate dehydratase N-terminal" evidence="8">
    <location>
        <begin position="33"/>
        <end position="344"/>
    </location>
</feature>
<dbReference type="GO" id="GO:0051537">
    <property type="term" value="F:2 iron, 2 sulfur cluster binding"/>
    <property type="evidence" value="ECO:0007669"/>
    <property type="project" value="UniProtKB-KW"/>
</dbReference>
<keyword evidence="3" id="KW-0479">Metal-binding</keyword>
<evidence type="ECO:0000256" key="2">
    <source>
        <dbReference type="ARBA" id="ARBA00022714"/>
    </source>
</evidence>
<evidence type="ECO:0000256" key="6">
    <source>
        <dbReference type="ARBA" id="ARBA00023239"/>
    </source>
</evidence>
<comment type="similarity">
    <text evidence="1">Belongs to the IlvD/Edd family.</text>
</comment>
<evidence type="ECO:0000313" key="10">
    <source>
        <dbReference type="EMBL" id="QNB46380.1"/>
    </source>
</evidence>
<evidence type="ECO:0000256" key="4">
    <source>
        <dbReference type="ARBA" id="ARBA00023004"/>
    </source>
</evidence>
<organism evidence="10 11">
    <name type="scientific">Thermanaerosceptrum fracticalcis</name>
    <dbReference type="NCBI Taxonomy" id="1712410"/>
    <lineage>
        <taxon>Bacteria</taxon>
        <taxon>Bacillati</taxon>
        <taxon>Bacillota</taxon>
        <taxon>Clostridia</taxon>
        <taxon>Eubacteriales</taxon>
        <taxon>Peptococcaceae</taxon>
        <taxon>Thermanaerosceptrum</taxon>
    </lineage>
</organism>